<protein>
    <submittedName>
        <fullName evidence="1">Uncharacterized protein</fullName>
    </submittedName>
</protein>
<comment type="caution">
    <text evidence="1">The sequence shown here is derived from an EMBL/GenBank/DDBJ whole genome shotgun (WGS) entry which is preliminary data.</text>
</comment>
<dbReference type="EMBL" id="JAAQQR010000011">
    <property type="protein sequence ID" value="NID06833.1"/>
    <property type="molecule type" value="Genomic_DNA"/>
</dbReference>
<dbReference type="Proteomes" id="UP001429601">
    <property type="component" value="Unassembled WGS sequence"/>
</dbReference>
<proteinExistence type="predicted"/>
<keyword evidence="2" id="KW-1185">Reference proteome</keyword>
<accession>A0ABX0Q8E8</accession>
<sequence>MREEARQNPGGWVYVISGNFAPSDAVPPHAIVGAWKVDGTGEIVAGSFRKNPNFKPPPM</sequence>
<organism evidence="1 2">
    <name type="scientific">Luteibacter jiangsuensis</name>
    <dbReference type="NCBI Taxonomy" id="637577"/>
    <lineage>
        <taxon>Bacteria</taxon>
        <taxon>Pseudomonadati</taxon>
        <taxon>Pseudomonadota</taxon>
        <taxon>Gammaproteobacteria</taxon>
        <taxon>Lysobacterales</taxon>
        <taxon>Rhodanobacteraceae</taxon>
        <taxon>Luteibacter</taxon>
    </lineage>
</organism>
<evidence type="ECO:0000313" key="2">
    <source>
        <dbReference type="Proteomes" id="UP001429601"/>
    </source>
</evidence>
<reference evidence="1 2" key="1">
    <citation type="journal article" date="2011" name="Curr. Microbiol.">
        <title>Luteibacter jiangsuensis sp. nov.: a methamidophos-degrading bacterium isolated from a methamidophos-manufacturing factory.</title>
        <authorList>
            <person name="Wang L."/>
            <person name="Wang G.L."/>
            <person name="Li S.P."/>
            <person name="Jiang J.D."/>
        </authorList>
    </citation>
    <scope>NUCLEOTIDE SEQUENCE [LARGE SCALE GENOMIC DNA]</scope>
    <source>
        <strain evidence="1 2">CGMCC 1.10133</strain>
    </source>
</reference>
<name>A0ABX0Q8E8_9GAMM</name>
<evidence type="ECO:0000313" key="1">
    <source>
        <dbReference type="EMBL" id="NID06833.1"/>
    </source>
</evidence>
<gene>
    <name evidence="1" type="ORF">HBF26_18245</name>
</gene>